<dbReference type="RefSeq" id="WP_006797503.1">
    <property type="nucleotide sequence ID" value="NZ_GL891979.1"/>
</dbReference>
<evidence type="ECO:0000259" key="2">
    <source>
        <dbReference type="Pfam" id="PF19190"/>
    </source>
</evidence>
<accession>F5ISD6</accession>
<dbReference type="Pfam" id="PF08757">
    <property type="entry name" value="CotH"/>
    <property type="match status" value="1"/>
</dbReference>
<sequence>MKNKILLFTFFIFLLSIISCSDKNDNKEDIKYLSLSKNELSFSAEGETQTFSIKSNTEWKIIVEENDWITISPLSGKGNMNISVKASENTIETVRSISLSVKTAERSETVKINQEAAPPVIPDPEGHHYPLLTITTENGKPITSKEDYINATITIESRNEKGEIVEKLLEATTEIRGRGNSTWGMEKKPYRLKLSKSSEILGMPKNKHWVLLANYSDKTLMRNELAFEISRRMGFAYTPRMEYVDVVLNGDFIGNYMIGEHIRIDKDRVNIAEMGPSDTNISGGYLLEIDERKGEPVWFETEEAKMVFCVNRPEDIPAIQKEYIREYIQNIENIIYGKDGINTVSELPKYLDMKSFIDYLLLSELSKNVDSNLRLSTFVYKDRDNDKLYFGPVWDYDIAFGNVNYEGCEITTGWYARIKAAWYQEFFKHAEFDKMVTDRWIELRSDKLSNLYPFIDELADRMKVSQYKNFKRWPILDKAVWPNPFVTGSYQGEVNYLKDWLTRRINWMDQTLK</sequence>
<dbReference type="Proteomes" id="UP000004913">
    <property type="component" value="Unassembled WGS sequence"/>
</dbReference>
<dbReference type="Pfam" id="PF19190">
    <property type="entry name" value="BACON_2"/>
    <property type="match status" value="1"/>
</dbReference>
<feature type="domain" description="BACON" evidence="2">
    <location>
        <begin position="33"/>
        <end position="116"/>
    </location>
</feature>
<comment type="caution">
    <text evidence="3">The sequence shown here is derived from an EMBL/GenBank/DDBJ whole genome shotgun (WGS) entry which is preliminary data.</text>
</comment>
<organism evidence="3 4">
    <name type="scientific">Dysgonomonas gadei ATCC BAA-286</name>
    <dbReference type="NCBI Taxonomy" id="742766"/>
    <lineage>
        <taxon>Bacteria</taxon>
        <taxon>Pseudomonadati</taxon>
        <taxon>Bacteroidota</taxon>
        <taxon>Bacteroidia</taxon>
        <taxon>Bacteroidales</taxon>
        <taxon>Dysgonomonadaceae</taxon>
        <taxon>Dysgonomonas</taxon>
    </lineage>
</organism>
<keyword evidence="4" id="KW-1185">Reference proteome</keyword>
<dbReference type="Gene3D" id="2.60.40.10">
    <property type="entry name" value="Immunoglobulins"/>
    <property type="match status" value="1"/>
</dbReference>
<feature type="signal peptide" evidence="1">
    <location>
        <begin position="1"/>
        <end position="21"/>
    </location>
</feature>
<feature type="chain" id="PRO_5003328316" description="BACON domain-containing protein" evidence="1">
    <location>
        <begin position="22"/>
        <end position="513"/>
    </location>
</feature>
<dbReference type="InterPro" id="IPR024361">
    <property type="entry name" value="BACON"/>
</dbReference>
<dbReference type="PANTHER" id="PTHR40050">
    <property type="entry name" value="INNER SPORE COAT PROTEIN H"/>
    <property type="match status" value="1"/>
</dbReference>
<evidence type="ECO:0000313" key="4">
    <source>
        <dbReference type="Proteomes" id="UP000004913"/>
    </source>
</evidence>
<evidence type="ECO:0000256" key="1">
    <source>
        <dbReference type="SAM" id="SignalP"/>
    </source>
</evidence>
<dbReference type="PROSITE" id="PS51257">
    <property type="entry name" value="PROKAR_LIPOPROTEIN"/>
    <property type="match status" value="1"/>
</dbReference>
<dbReference type="PANTHER" id="PTHR40050:SF1">
    <property type="entry name" value="INNER SPORE COAT PROTEIN H"/>
    <property type="match status" value="1"/>
</dbReference>
<dbReference type="InterPro" id="IPR014867">
    <property type="entry name" value="Spore_coat_CotH_CotH2/3/7"/>
</dbReference>
<protein>
    <recommendedName>
        <fullName evidence="2">BACON domain-containing protein</fullName>
    </recommendedName>
</protein>
<proteinExistence type="predicted"/>
<keyword evidence="1" id="KW-0732">Signal</keyword>
<dbReference type="EMBL" id="ADLV01000002">
    <property type="protein sequence ID" value="EGK01881.1"/>
    <property type="molecule type" value="Genomic_DNA"/>
</dbReference>
<evidence type="ECO:0000313" key="3">
    <source>
        <dbReference type="EMBL" id="EGK01881.1"/>
    </source>
</evidence>
<dbReference type="OrthoDB" id="9803752at2"/>
<gene>
    <name evidence="3" type="ORF">HMPREF9455_00003</name>
</gene>
<dbReference type="eggNOG" id="COG5337">
    <property type="taxonomic scope" value="Bacteria"/>
</dbReference>
<dbReference type="InterPro" id="IPR013783">
    <property type="entry name" value="Ig-like_fold"/>
</dbReference>
<reference evidence="3 4" key="1">
    <citation type="submission" date="2011-04" db="EMBL/GenBank/DDBJ databases">
        <title>The Genome Sequence of Dysgonomonas gadei ATCC BAA-286.</title>
        <authorList>
            <consortium name="The Broad Institute Genome Sequencing Platform"/>
            <person name="Earl A."/>
            <person name="Ward D."/>
            <person name="Feldgarden M."/>
            <person name="Gevers D."/>
            <person name="Pudlo N."/>
            <person name="Martens E."/>
            <person name="Allen-Vercoe E."/>
            <person name="Young S.K."/>
            <person name="Zeng Q."/>
            <person name="Gargeya S."/>
            <person name="Fitzgerald M."/>
            <person name="Haas B."/>
            <person name="Abouelleil A."/>
            <person name="Alvarado L."/>
            <person name="Arachchi H.M."/>
            <person name="Berlin A."/>
            <person name="Brown A."/>
            <person name="Chapman S.B."/>
            <person name="Chen Z."/>
            <person name="Dunbar C."/>
            <person name="Freedman E."/>
            <person name="Gearin G."/>
            <person name="Gellesch M."/>
            <person name="Goldberg J."/>
            <person name="Griggs A."/>
            <person name="Gujja S."/>
            <person name="Heiman D."/>
            <person name="Howarth C."/>
            <person name="Larson L."/>
            <person name="Lui A."/>
            <person name="MacDonald P.J.P."/>
            <person name="Mehta T."/>
            <person name="Montmayeur A."/>
            <person name="Murphy C."/>
            <person name="Neiman D."/>
            <person name="Pearson M."/>
            <person name="Priest M."/>
            <person name="Roberts A."/>
            <person name="Saif S."/>
            <person name="Shea T."/>
            <person name="Shenoy N."/>
            <person name="Sisk P."/>
            <person name="Stolte C."/>
            <person name="Sykes S."/>
            <person name="Yandava C."/>
            <person name="Wortman J."/>
            <person name="Nusbaum C."/>
            <person name="Birren B."/>
        </authorList>
    </citation>
    <scope>NUCLEOTIDE SEQUENCE [LARGE SCALE GENOMIC DNA]</scope>
    <source>
        <strain evidence="3 4">ATCC BAA-286</strain>
    </source>
</reference>
<dbReference type="CDD" id="cd14948">
    <property type="entry name" value="BACON"/>
    <property type="match status" value="1"/>
</dbReference>
<dbReference type="AlphaFoldDB" id="F5ISD6"/>
<dbReference type="HOGENOM" id="CLU_022931_2_0_10"/>
<name>F5ISD6_9BACT</name>
<dbReference type="STRING" id="742766.HMPREF9455_00003"/>